<dbReference type="Pfam" id="PF02138">
    <property type="entry name" value="Beach"/>
    <property type="match status" value="1"/>
</dbReference>
<dbReference type="SUPFAM" id="SSF81837">
    <property type="entry name" value="BEACH domain"/>
    <property type="match status" value="1"/>
</dbReference>
<evidence type="ECO:0000256" key="1">
    <source>
        <dbReference type="SAM" id="MobiDB-lite"/>
    </source>
</evidence>
<sequence length="2800" mass="324816">MSEQLKFGGNLLQNSPSYQFFNDCYEFHSQCVQQHNSGELQFNLGIRECLQLALKRVISIHQESENTLKPQLSSQASIKLIQIFLRVIIIYQQYGQINGILQDLICIFDALKIQEQNYFDVNKENEEAIILLLQTTAAECGMDTYVTNQYFNKYSLDCSAVYNEISNHFSAHMILHDFDYSPTTFSLSPITGSQGQSKSDENSGEQPVVKKRQMSLQATKQVPIIANNYLQAFKLTKYIVFNTSRLYYLNELRLTQLILGLQLLITLLSQVQNNQDFQQISEYIQTPEVIFSSALIYPKQHQIFKQYMMQKPLDDKILAQIGFLSLKVCGKLFEVHSRSNQKMNQKLFNANFCSNFQKFFDIFIQQFDLTSIQNNIIQELQLTQNQTINLKQPADSTLLYKLFNEILQKECPELYVVSHTIQQIHENLAPLNLPEQQLNIIPNKDIYSRKQRFLKGNDELLVDKIFVNMDFPVNELSKQSYLKNKKYETAQNYLVEDFQFNPFISSKAQYLQMFQVQQDQQEIYDETVVPLVIKNIEEHRLKLIMTQIACFSKDNSDILHVILTHAIEDFSKQNAAADHIFLQYSIMHLIFTDQFMFRNKYCSNCLNFITQQQLVQTILNLCDIHQNQMIPIVATALKLMEQNPNNSEIMQISLQIIEHILTNDNPLTFSVYQNLTESQLLVSQVLLYLLFLNQIVIETNDKKLIWREDITNKLQHILLLQKISGLPPLLTSYLTTINKLNDFLASFVANYMEQSIESNNYEAALQNLLLQFVQTYRVDFTNEGPTDGKALFTSKFILKVLQNIFDLSKQNKIQNKQVYVQASKEITELIQQIALATKNAIQKQDKNYDQKFQYLSNEFIPSALKLVGQISIFNNNVIPEFFSFLKKNKFAIGQEIVTEILDMIALKKGHIYAEPVQFVLDNMESMSFQLSIQFLQKILDMLQVNNKLLVQEINYYNLCQCTISHFQKVLSYTHFNVEQKTSICLLLSKIASQSDSINLNQILQIFKIIQNPDLQVPFMHDFLESLANNIKLNMNESMTQFSFQKQSGLQYCIKNLSSSGISIMMSFRTRLELGQQKVCLFSIFDQQSNQGFSLFLSQQELSNQVEQAQLDFVLTLTTYFKNQTLSVDIPNLNQVINQFQNWLSITFEFDQEATKIQLWLNQKRICQNNFKTNIYKILNSCPENSNPVLLIAKNPIIDRYKDLQQENCFIGSVDLFTIFNDVLSDTQFNEVLQYECNYQSIKNNKLMRKCSVWLSPYYILNNHVLNVANQFTLEKQVFGSLQNQGQPPLVDIQNDLVGILLPGSEIRQAQPITFQLQFVYGVNIFLCLLQALHSQQLIHQKETLTRIMELIYIIIDLQHPQDLKIDMICMISLLRDVPVQYFTETTVNMLFDIVETEQDYLLKTELFKFLTDIEFWRKTSQLQIVLNNLQAIVENIEKEITGSIIQSQLQNDTIQNSIVFQATSFMNGIGFSGYDYIKQNSEIFNIKQLQQLIQIQEKAIQNAISSQIIQGSKSSFQRLLDLMQWPTNVSESVDNLIVVLLQKAFCASGYILQSQLNIIKNCILCGLLSMKHIESLIKISQITIKADQVSPIQLMIQKLLQLIEDDNEASNVDQILTMLFVYSQQITSQRNMIEAKQLKPIDSIKNLFIQFYQIQNADYLKVITEIGMHQSQKKQLQLLSQFTEQLEKILQATITSNSYNYRINLIKIASENMLALLDLNQDIRIIINYYPISLSKDVYRTIANLISKDENLYTLSTQKIVYDSLINQGDLSQTTLFLEKLIDFIFTNNKSLQLARLLENLPRLDSVTQEKIYFLLGVKNAQIAQPKSFQNIQLICQNLLVAEQFGKTLSDQKVMVTNYLNEYFKQLKKRKDDFQTFIRNNIEMQALNLFWDTQIISLKNYVSHMLFNDELIFEPAILIPENSNEVIQLQQVQKQSLEITAEIQRQKQVNITQHKEMSKSIIGQILQRAAISQVQQCKELSEIENQSRIRNKVVIPLQKLQEKCNSYIFRQEQVIYINQKKNITGTLCITFNNEGNFTLYFISSERQFAIEKIKIVFQQRFLFEWNSIEIVTRTNEPYYFQFPSVQSCKVFLLKIKKYCNKTYQMNKDQKQVEKNNLEILELQMQFTTQFEPEEQDVGVFSTFFLKNVQEDDVVTVREVTSKAPYILDNINTQGYTSLWQRGIINNYDYLMILNSFAGRTFADLAHYPIFPWVIKDYSSESIDIEDISIYRDFSLPIGAQGLENKINQIVLKYRQSSELVQQCSEQLQNVQTYQQVFNTTKCPSSQMFDPFIGDPFQHIQAFHHACLYQTPAFVCHFLVRLQPFTQKAMELDKRIDVNRGFTSIPSAFSNIWANIQDNRELIPEFFTTPQFLVDQQNIGIGNVELPPWSQTPEQFIRINRNALESEFVSQNLHLWIDLIFGFRQQGTPAAEKLNTFGQSVFYENQVMGLKDPEQLKQAKNMAESFGHVPAIIFNEPHVKRQVQTIKKKKQQFELCVCQSQILNLYLESDQAILAESTDYIYRIEYAKAKNGLVVNAMKRIEEPIFYVPQRDVVYESETIQVAPVVRSKIINETNYLFQKHRLFKRNVKSYVCPVIYTANMLDDSVQIQNTVAETTYLNQFSTVTAVDASQILVLLGCADGTCSLWTMIGVQPVCCLHEPVISVSINCAEDLICVATQNCVQLYSTKRIFITEYQVSNIVYVKVWKKCVYIFTKTHIYSMDHTLCLIKQVTVQLDAMDIKFGQDSFLVLGEHRVNEHKLESMDIVQKRIFSQKLSCCEFAAGEQIIVIGCENGDCIFVGRE</sequence>
<dbReference type="Proteomes" id="UP001642409">
    <property type="component" value="Unassembled WGS sequence"/>
</dbReference>
<dbReference type="InterPro" id="IPR050865">
    <property type="entry name" value="BEACH_Domain"/>
</dbReference>
<dbReference type="CDD" id="cd06071">
    <property type="entry name" value="Beach"/>
    <property type="match status" value="1"/>
</dbReference>
<dbReference type="SMART" id="SM01026">
    <property type="entry name" value="Beach"/>
    <property type="match status" value="1"/>
</dbReference>
<dbReference type="SUPFAM" id="SSF50978">
    <property type="entry name" value="WD40 repeat-like"/>
    <property type="match status" value="1"/>
</dbReference>
<dbReference type="Gene3D" id="2.60.120.200">
    <property type="match status" value="1"/>
</dbReference>
<evidence type="ECO:0000259" key="3">
    <source>
        <dbReference type="PROSITE" id="PS51783"/>
    </source>
</evidence>
<dbReference type="PANTHER" id="PTHR13743">
    <property type="entry name" value="BEIGE/BEACH-RELATED"/>
    <property type="match status" value="1"/>
</dbReference>
<comment type="caution">
    <text evidence="4">The sequence shown here is derived from an EMBL/GenBank/DDBJ whole genome shotgun (WGS) entry which is preliminary data.</text>
</comment>
<name>A0ABP1HPZ8_9EUKA</name>
<dbReference type="SUPFAM" id="SSF50729">
    <property type="entry name" value="PH domain-like"/>
    <property type="match status" value="1"/>
</dbReference>
<gene>
    <name evidence="4" type="ORF">HINF_LOCUS13604</name>
</gene>
<keyword evidence="5" id="KW-1185">Reference proteome</keyword>
<dbReference type="InterPro" id="IPR013320">
    <property type="entry name" value="ConA-like_dom_sf"/>
</dbReference>
<dbReference type="PROSITE" id="PS50197">
    <property type="entry name" value="BEACH"/>
    <property type="match status" value="1"/>
</dbReference>
<dbReference type="PANTHER" id="PTHR13743:SF112">
    <property type="entry name" value="BEACH DOMAIN-CONTAINING PROTEIN"/>
    <property type="match status" value="1"/>
</dbReference>
<dbReference type="Gene3D" id="1.10.1540.10">
    <property type="entry name" value="BEACH domain"/>
    <property type="match status" value="1"/>
</dbReference>
<dbReference type="EMBL" id="CAXDID020000032">
    <property type="protein sequence ID" value="CAL5994564.1"/>
    <property type="molecule type" value="Genomic_DNA"/>
</dbReference>
<proteinExistence type="predicted"/>
<feature type="region of interest" description="Disordered" evidence="1">
    <location>
        <begin position="190"/>
        <end position="210"/>
    </location>
</feature>
<dbReference type="InterPro" id="IPR023362">
    <property type="entry name" value="PH-BEACH_dom"/>
</dbReference>
<protein>
    <submittedName>
        <fullName evidence="4">Beige/BEACH_domain-containing protein</fullName>
    </submittedName>
</protein>
<dbReference type="PROSITE" id="PS51783">
    <property type="entry name" value="PH_BEACH"/>
    <property type="match status" value="1"/>
</dbReference>
<dbReference type="InterPro" id="IPR036322">
    <property type="entry name" value="WD40_repeat_dom_sf"/>
</dbReference>
<feature type="domain" description="BEACH-type PH" evidence="3">
    <location>
        <begin position="1975"/>
        <end position="2096"/>
    </location>
</feature>
<dbReference type="InterPro" id="IPR000409">
    <property type="entry name" value="BEACH_dom"/>
</dbReference>
<reference evidence="4 5" key="1">
    <citation type="submission" date="2024-07" db="EMBL/GenBank/DDBJ databases">
        <authorList>
            <person name="Akdeniz Z."/>
        </authorList>
    </citation>
    <scope>NUCLEOTIDE SEQUENCE [LARGE SCALE GENOMIC DNA]</scope>
</reference>
<evidence type="ECO:0000313" key="4">
    <source>
        <dbReference type="EMBL" id="CAL5994564.1"/>
    </source>
</evidence>
<feature type="domain" description="BEACH" evidence="2">
    <location>
        <begin position="2164"/>
        <end position="2480"/>
    </location>
</feature>
<dbReference type="SUPFAM" id="SSF49899">
    <property type="entry name" value="Concanavalin A-like lectins/glucanases"/>
    <property type="match status" value="1"/>
</dbReference>
<dbReference type="InterPro" id="IPR036372">
    <property type="entry name" value="BEACH_dom_sf"/>
</dbReference>
<evidence type="ECO:0000313" key="5">
    <source>
        <dbReference type="Proteomes" id="UP001642409"/>
    </source>
</evidence>
<accession>A0ABP1HPZ8</accession>
<evidence type="ECO:0000259" key="2">
    <source>
        <dbReference type="PROSITE" id="PS50197"/>
    </source>
</evidence>
<organism evidence="4 5">
    <name type="scientific">Hexamita inflata</name>
    <dbReference type="NCBI Taxonomy" id="28002"/>
    <lineage>
        <taxon>Eukaryota</taxon>
        <taxon>Metamonada</taxon>
        <taxon>Diplomonadida</taxon>
        <taxon>Hexamitidae</taxon>
        <taxon>Hexamitinae</taxon>
        <taxon>Hexamita</taxon>
    </lineage>
</organism>